<evidence type="ECO:0000259" key="6">
    <source>
        <dbReference type="PROSITE" id="PS50023"/>
    </source>
</evidence>
<dbReference type="SMART" id="SM00355">
    <property type="entry name" value="ZnF_C2H2"/>
    <property type="match status" value="3"/>
</dbReference>
<dbReference type="PROSITE" id="PS50023">
    <property type="entry name" value="LIM_DOMAIN_2"/>
    <property type="match status" value="1"/>
</dbReference>
<dbReference type="PANTHER" id="PTHR35391">
    <property type="entry name" value="C2H2-TYPE DOMAIN-CONTAINING PROTEIN-RELATED"/>
    <property type="match status" value="1"/>
</dbReference>
<dbReference type="Gene3D" id="2.10.110.10">
    <property type="entry name" value="Cysteine Rich Protein"/>
    <property type="match status" value="1"/>
</dbReference>
<accession>A0A8H4RRC8</accession>
<evidence type="ECO:0000313" key="8">
    <source>
        <dbReference type="EMBL" id="KAF4634006.1"/>
    </source>
</evidence>
<dbReference type="Gene3D" id="3.30.160.60">
    <property type="entry name" value="Classic Zinc Finger"/>
    <property type="match status" value="1"/>
</dbReference>
<feature type="region of interest" description="Disordered" evidence="5">
    <location>
        <begin position="633"/>
        <end position="677"/>
    </location>
</feature>
<dbReference type="AlphaFoldDB" id="A0A8H4RRC8"/>
<dbReference type="SMART" id="SM00132">
    <property type="entry name" value="LIM"/>
    <property type="match status" value="1"/>
</dbReference>
<dbReference type="EMBL" id="JAAMPI010000215">
    <property type="protein sequence ID" value="KAF4634006.1"/>
    <property type="molecule type" value="Genomic_DNA"/>
</dbReference>
<protein>
    <recommendedName>
        <fullName evidence="10">LIM zinc-binding domain-containing protein</fullName>
    </recommendedName>
</protein>
<keyword evidence="1 4" id="KW-0479">Metal-binding</keyword>
<evidence type="ECO:0000256" key="4">
    <source>
        <dbReference type="PROSITE-ProRule" id="PRU00125"/>
    </source>
</evidence>
<reference evidence="8 9" key="1">
    <citation type="submission" date="2020-03" db="EMBL/GenBank/DDBJ databases">
        <title>Draft Genome Sequence of Cudoniella acicularis.</title>
        <authorList>
            <person name="Buettner E."/>
            <person name="Kellner H."/>
        </authorList>
    </citation>
    <scope>NUCLEOTIDE SEQUENCE [LARGE SCALE GENOMIC DNA]</scope>
    <source>
        <strain evidence="8 9">DSM 108380</strain>
    </source>
</reference>
<feature type="region of interest" description="Disordered" evidence="5">
    <location>
        <begin position="942"/>
        <end position="974"/>
    </location>
</feature>
<evidence type="ECO:0000256" key="2">
    <source>
        <dbReference type="ARBA" id="ARBA00022833"/>
    </source>
</evidence>
<gene>
    <name evidence="8" type="ORF">G7Y89_g4109</name>
</gene>
<keyword evidence="4" id="KW-0440">LIM domain</keyword>
<keyword evidence="3" id="KW-0863">Zinc-finger</keyword>
<proteinExistence type="predicted"/>
<dbReference type="InterPro" id="IPR001781">
    <property type="entry name" value="Znf_LIM"/>
</dbReference>
<feature type="region of interest" description="Disordered" evidence="5">
    <location>
        <begin position="1006"/>
        <end position="1078"/>
    </location>
</feature>
<evidence type="ECO:0000256" key="3">
    <source>
        <dbReference type="PROSITE-ProRule" id="PRU00042"/>
    </source>
</evidence>
<comment type="caution">
    <text evidence="8">The sequence shown here is derived from an EMBL/GenBank/DDBJ whole genome shotgun (WGS) entry which is preliminary data.</text>
</comment>
<feature type="domain" description="LIM zinc-binding" evidence="6">
    <location>
        <begin position="1083"/>
        <end position="1145"/>
    </location>
</feature>
<feature type="compositionally biased region" description="Basic and acidic residues" evidence="5">
    <location>
        <begin position="1009"/>
        <end position="1025"/>
    </location>
</feature>
<feature type="compositionally biased region" description="Basic and acidic residues" evidence="5">
    <location>
        <begin position="667"/>
        <end position="676"/>
    </location>
</feature>
<dbReference type="CDD" id="cd09394">
    <property type="entry name" value="LIM1_Rga"/>
    <property type="match status" value="1"/>
</dbReference>
<dbReference type="InterPro" id="IPR013087">
    <property type="entry name" value="Znf_C2H2_type"/>
</dbReference>
<evidence type="ECO:0000313" key="9">
    <source>
        <dbReference type="Proteomes" id="UP000566819"/>
    </source>
</evidence>
<dbReference type="PROSITE" id="PS00028">
    <property type="entry name" value="ZINC_FINGER_C2H2_1"/>
    <property type="match status" value="1"/>
</dbReference>
<dbReference type="InterPro" id="IPR058925">
    <property type="entry name" value="zf-C2H2_AcuF"/>
</dbReference>
<organism evidence="8 9">
    <name type="scientific">Cudoniella acicularis</name>
    <dbReference type="NCBI Taxonomy" id="354080"/>
    <lineage>
        <taxon>Eukaryota</taxon>
        <taxon>Fungi</taxon>
        <taxon>Dikarya</taxon>
        <taxon>Ascomycota</taxon>
        <taxon>Pezizomycotina</taxon>
        <taxon>Leotiomycetes</taxon>
        <taxon>Helotiales</taxon>
        <taxon>Tricladiaceae</taxon>
        <taxon>Cudoniella</taxon>
    </lineage>
</organism>
<dbReference type="Pfam" id="PF00412">
    <property type="entry name" value="LIM"/>
    <property type="match status" value="1"/>
</dbReference>
<evidence type="ECO:0000256" key="1">
    <source>
        <dbReference type="ARBA" id="ARBA00022723"/>
    </source>
</evidence>
<dbReference type="PROSITE" id="PS00478">
    <property type="entry name" value="LIM_DOMAIN_1"/>
    <property type="match status" value="1"/>
</dbReference>
<dbReference type="GO" id="GO:0008270">
    <property type="term" value="F:zinc ion binding"/>
    <property type="evidence" value="ECO:0007669"/>
    <property type="project" value="UniProtKB-KW"/>
</dbReference>
<dbReference type="GO" id="GO:0030695">
    <property type="term" value="F:GTPase regulator activity"/>
    <property type="evidence" value="ECO:0007669"/>
    <property type="project" value="UniProtKB-ARBA"/>
</dbReference>
<sequence length="1246" mass="139514">MPSRTAYHRTDKQMWKSTKHAVAILKEEIPGERASGSAPQSYETLEYPQASSLDILSILSTNRVSVQFLHEEMTHILRGDSGEPRRQPVQKPCLLDNLWKNSVGALLNKAHQSMMDHDVDVALWQRGISLQEDQEIGPACYLFEASTSAFSALLQLLAADPVRCGPQSYGSLRDEFRKFYMWHEGFSTRTGDLDNILTCSKNLKGTVLGLMVQWVRTLTKVPGIMSETDWSSVFQKFTELQMLTGKVDQIAKAALSDMKSQYFVVDGLDLEDGSDSDSDLESSFCEYTFDDIIEDLSTYMESLSDLTPSLDHPAIDHVFIEDVNTSLIDEFSTVSEPARPFVSIIRDRFPSLDAGIVKKLGEANWQRRERLRMKLDSTPRMREFSTDDDDNSSIGNTTINNENQQTIVGTVRSSISLTRTFQSATIESQFSEPSIFDHVSISIPAARRASPAESVTSFATSVAEGMNQGQRRVPNLPEEHVYGSSFQCKICGDVLTEIRHRANWKKHVYNDLEPYTCLFSDCNLGQLTFQSRREWKDHEFQVHRVNTEWRCNLCKKTFKTQEPFREHINKGHGNDITMSQVEEFISVSKRLVPCKIENEICPFCLATPSQTQNGFASHVGKHQQEISLAALPRLEDYSDDDESIDNGKGSDGDDGSDDNGDGGSKIKGIDDIEHGSGKRFAPIDTELATFIPGNSIDISDLNFGANSLEDLPEDTRSEEPLKPSIRLPCGHMSYEACSCEGDMDEDLPSNKGNIFQSQIDPHHSHSLSHDIQQSSSTISDPRNRLISSIRDFEKTVGKLEDLWELLPSGYRERFLVLVNLEKEVSLLRRTIADLSFRSFYLDRPSVENSIEALAICQTQLLLLHKVLESVIYRVDEPEKKSRRRKVLRQLFARQQEQEPELDKAKDILDELQARSLVLREINNNRAASSNLSDTKQLSAPIGPLAERAGPQSVLSPTGILHSGSSETARPSLEETKARLEKLKPSFLDDYVKYQSFLNEPTGSTSKAVLDLHHSGDSPQDKETATRLRPRPSSGREDSGSMGNVSADRALMSESSKSELGLDDNDLPNDSDYNEEGEDTDVAYPCKGCGDILEKGEAFELAGNRWHIDCFRCSTCGRLIDSDSNFLLLADASLICNNCIHPSRAFGQNLRRSSSPYRPPGTLRALFLSPKLQAQDRGSPVLELRKVLSLVPLRKTQTDIRSDIYNKVAFPSYSLLLPPSLPPTSTRCAVDGLKNTDMVQRVKLQKL</sequence>
<name>A0A8H4RRC8_9HELO</name>
<feature type="domain" description="C2H2-type" evidence="7">
    <location>
        <begin position="549"/>
        <end position="577"/>
    </location>
</feature>
<keyword evidence="2 4" id="KW-0862">Zinc</keyword>
<dbReference type="OrthoDB" id="5412071at2759"/>
<feature type="region of interest" description="Disordered" evidence="5">
    <location>
        <begin position="381"/>
        <end position="401"/>
    </location>
</feature>
<dbReference type="Proteomes" id="UP000566819">
    <property type="component" value="Unassembled WGS sequence"/>
</dbReference>
<evidence type="ECO:0000256" key="5">
    <source>
        <dbReference type="SAM" id="MobiDB-lite"/>
    </source>
</evidence>
<feature type="compositionally biased region" description="Acidic residues" evidence="5">
    <location>
        <begin position="1060"/>
        <end position="1078"/>
    </location>
</feature>
<evidence type="ECO:0008006" key="10">
    <source>
        <dbReference type="Google" id="ProtNLM"/>
    </source>
</evidence>
<dbReference type="PROSITE" id="PS50157">
    <property type="entry name" value="ZINC_FINGER_C2H2_2"/>
    <property type="match status" value="1"/>
</dbReference>
<dbReference type="PANTHER" id="PTHR35391:SF7">
    <property type="entry name" value="C2H2-TYPE DOMAIN-CONTAINING PROTEIN"/>
    <property type="match status" value="1"/>
</dbReference>
<dbReference type="Pfam" id="PF26082">
    <property type="entry name" value="zf-C2H2_AcuF"/>
    <property type="match status" value="1"/>
</dbReference>
<keyword evidence="9" id="KW-1185">Reference proteome</keyword>
<evidence type="ECO:0000259" key="7">
    <source>
        <dbReference type="PROSITE" id="PS50157"/>
    </source>
</evidence>